<keyword evidence="2" id="KW-0472">Membrane</keyword>
<organism evidence="3 4">
    <name type="scientific">Streptomyces ovatisporus</name>
    <dbReference type="NCBI Taxonomy" id="1128682"/>
    <lineage>
        <taxon>Bacteria</taxon>
        <taxon>Bacillati</taxon>
        <taxon>Actinomycetota</taxon>
        <taxon>Actinomycetes</taxon>
        <taxon>Kitasatosporales</taxon>
        <taxon>Streptomycetaceae</taxon>
        <taxon>Streptomyces</taxon>
    </lineage>
</organism>
<feature type="transmembrane region" description="Helical" evidence="2">
    <location>
        <begin position="50"/>
        <end position="76"/>
    </location>
</feature>
<keyword evidence="2" id="KW-1133">Transmembrane helix</keyword>
<feature type="region of interest" description="Disordered" evidence="1">
    <location>
        <begin position="169"/>
        <end position="190"/>
    </location>
</feature>
<feature type="transmembrane region" description="Helical" evidence="2">
    <location>
        <begin position="97"/>
        <end position="116"/>
    </location>
</feature>
<dbReference type="Proteomes" id="UP001595997">
    <property type="component" value="Unassembled WGS sequence"/>
</dbReference>
<name>A0ABV9A5B3_9ACTN</name>
<accession>A0ABV9A5B3</accession>
<dbReference type="Pfam" id="PF17197">
    <property type="entry name" value="DUF5134"/>
    <property type="match status" value="1"/>
</dbReference>
<comment type="caution">
    <text evidence="3">The sequence shown here is derived from an EMBL/GenBank/DDBJ whole genome shotgun (WGS) entry which is preliminary data.</text>
</comment>
<reference evidence="4" key="1">
    <citation type="journal article" date="2019" name="Int. J. Syst. Evol. Microbiol.">
        <title>The Global Catalogue of Microorganisms (GCM) 10K type strain sequencing project: providing services to taxonomists for standard genome sequencing and annotation.</title>
        <authorList>
            <consortium name="The Broad Institute Genomics Platform"/>
            <consortium name="The Broad Institute Genome Sequencing Center for Infectious Disease"/>
            <person name="Wu L."/>
            <person name="Ma J."/>
        </authorList>
    </citation>
    <scope>NUCLEOTIDE SEQUENCE [LARGE SCALE GENOMIC DNA]</scope>
    <source>
        <strain evidence="4">CGMCC 4.7357</strain>
    </source>
</reference>
<dbReference type="InterPro" id="IPR033458">
    <property type="entry name" value="DUF5134"/>
</dbReference>
<keyword evidence="2" id="KW-0812">Transmembrane</keyword>
<dbReference type="RefSeq" id="WP_386447269.1">
    <property type="nucleotide sequence ID" value="NZ_JBHSFH010000006.1"/>
</dbReference>
<keyword evidence="4" id="KW-1185">Reference proteome</keyword>
<evidence type="ECO:0000256" key="1">
    <source>
        <dbReference type="SAM" id="MobiDB-lite"/>
    </source>
</evidence>
<dbReference type="EMBL" id="JBHSFH010000006">
    <property type="protein sequence ID" value="MFC4495089.1"/>
    <property type="molecule type" value="Genomic_DNA"/>
</dbReference>
<evidence type="ECO:0000256" key="2">
    <source>
        <dbReference type="SAM" id="Phobius"/>
    </source>
</evidence>
<evidence type="ECO:0000313" key="3">
    <source>
        <dbReference type="EMBL" id="MFC4495089.1"/>
    </source>
</evidence>
<protein>
    <submittedName>
        <fullName evidence="3">DUF5134 domain-containing protein</fullName>
    </submittedName>
</protein>
<sequence>MHSSAAVGLLLAALCAVTGGACLLRARRAGGMQRSAARSEALMGSGMAAMALSGTLPAAAVPPFVFIVVFGVVAAWELGLLRTRLREPGDRSARSSAHHLHHLLGALSMVYLAAAMPGTQTGGTGHAHTASGAPTAAAPLLSGVLLAYFAAYVLRTGLRLLPAPAGHGGGTGLDPSPGVATAAGSGRHPPPCTAHGAPALAGACRVAMGTGMLTMLLVM</sequence>
<evidence type="ECO:0000313" key="4">
    <source>
        <dbReference type="Proteomes" id="UP001595997"/>
    </source>
</evidence>
<feature type="transmembrane region" description="Helical" evidence="2">
    <location>
        <begin position="136"/>
        <end position="154"/>
    </location>
</feature>
<proteinExistence type="predicted"/>
<gene>
    <name evidence="3" type="ORF">ACFPA8_13210</name>
</gene>